<dbReference type="SUPFAM" id="SSF51905">
    <property type="entry name" value="FAD/NAD(P)-binding domain"/>
    <property type="match status" value="1"/>
</dbReference>
<dbReference type="Pfam" id="PF12831">
    <property type="entry name" value="FAD_oxidored"/>
    <property type="match status" value="1"/>
</dbReference>
<evidence type="ECO:0000313" key="6">
    <source>
        <dbReference type="EMBL" id="MDR7334532.1"/>
    </source>
</evidence>
<accession>A0ABU2ABF5</accession>
<dbReference type="InterPro" id="IPR036188">
    <property type="entry name" value="FAD/NAD-bd_sf"/>
</dbReference>
<dbReference type="InterPro" id="IPR039650">
    <property type="entry name" value="HdrA-like"/>
</dbReference>
<sequence>MTKVQLLIVGDSLGGVLAAHTAHALGLDVLLITQNDWVGGQLTSQAVPPDEHKLIESTGCTRRYRAFRDAMHAHYRAQPGFLDAGTMTEGCNPGDGWVSRLCLEPAVAHAHLLTLLADVPQRRGWPTAVTREGRRITAVDIGGEFIAADLVIDATETGELLKLAGLPYRLGKESQAEFNEPLAPPQADPLDQQPVTWVLALRREASPGPITPKPTDYDFWRQHVVPHYGFKQFSDCMPGSRIGEVARLPLFADGATLDWWRYRRIVAAHQWEQAPQDVSLVNWAQNDYALQPLLDGPLSEREIGDAARELSLCLLHWLQLEAGHPELQPAPDATGTADGLAQAIYVRESRRLVGLDTLTQNDLSTGNLEPMTHPQSVGVAWYNLDIHPTVKSGMGLNAKGRPYVLPLGIFLSADIDNLLPACKNLSVTHLANASARVHPTEWLIGEVAAHIAATLLRHDLTPQALHADAATVAALQQRLRDDGIPTDWDLQP</sequence>
<organism evidence="6 7">
    <name type="scientific">Roseateles asaccharophilus</name>
    <dbReference type="NCBI Taxonomy" id="582607"/>
    <lineage>
        <taxon>Bacteria</taxon>
        <taxon>Pseudomonadati</taxon>
        <taxon>Pseudomonadota</taxon>
        <taxon>Betaproteobacteria</taxon>
        <taxon>Burkholderiales</taxon>
        <taxon>Sphaerotilaceae</taxon>
        <taxon>Roseateles</taxon>
    </lineage>
</organism>
<keyword evidence="7" id="KW-1185">Reference proteome</keyword>
<evidence type="ECO:0000256" key="4">
    <source>
        <dbReference type="ARBA" id="ARBA00023004"/>
    </source>
</evidence>
<dbReference type="Proteomes" id="UP001180825">
    <property type="component" value="Unassembled WGS sequence"/>
</dbReference>
<keyword evidence="4" id="KW-0408">Iron</keyword>
<evidence type="ECO:0000256" key="2">
    <source>
        <dbReference type="ARBA" id="ARBA00022723"/>
    </source>
</evidence>
<keyword evidence="5" id="KW-0411">Iron-sulfur</keyword>
<proteinExistence type="predicted"/>
<protein>
    <recommendedName>
        <fullName evidence="8">FAD dependent oxidoreductase</fullName>
    </recommendedName>
</protein>
<keyword evidence="1" id="KW-0004">4Fe-4S</keyword>
<gene>
    <name evidence="6" type="ORF">J2X21_003688</name>
</gene>
<dbReference type="RefSeq" id="WP_310331021.1">
    <property type="nucleotide sequence ID" value="NZ_JAVDXV010000007.1"/>
</dbReference>
<keyword evidence="2" id="KW-0479">Metal-binding</keyword>
<evidence type="ECO:0008006" key="8">
    <source>
        <dbReference type="Google" id="ProtNLM"/>
    </source>
</evidence>
<reference evidence="6 7" key="1">
    <citation type="submission" date="2023-07" db="EMBL/GenBank/DDBJ databases">
        <title>Sorghum-associated microbial communities from plants grown in Nebraska, USA.</title>
        <authorList>
            <person name="Schachtman D."/>
        </authorList>
    </citation>
    <scope>NUCLEOTIDE SEQUENCE [LARGE SCALE GENOMIC DNA]</scope>
    <source>
        <strain evidence="6 7">BE316</strain>
    </source>
</reference>
<evidence type="ECO:0000313" key="7">
    <source>
        <dbReference type="Proteomes" id="UP001180825"/>
    </source>
</evidence>
<dbReference type="PANTHER" id="PTHR43498">
    <property type="entry name" value="FERREDOXIN:COB-COM HETERODISULFIDE REDUCTASE SUBUNIT A"/>
    <property type="match status" value="1"/>
</dbReference>
<dbReference type="EMBL" id="JAVDXV010000007">
    <property type="protein sequence ID" value="MDR7334532.1"/>
    <property type="molecule type" value="Genomic_DNA"/>
</dbReference>
<name>A0ABU2ABF5_9BURK</name>
<dbReference type="PANTHER" id="PTHR43498:SF1">
    <property type="entry name" value="COB--COM HETERODISULFIDE REDUCTASE IRON-SULFUR SUBUNIT A"/>
    <property type="match status" value="1"/>
</dbReference>
<keyword evidence="3" id="KW-0560">Oxidoreductase</keyword>
<evidence type="ECO:0000256" key="1">
    <source>
        <dbReference type="ARBA" id="ARBA00022485"/>
    </source>
</evidence>
<comment type="caution">
    <text evidence="6">The sequence shown here is derived from an EMBL/GenBank/DDBJ whole genome shotgun (WGS) entry which is preliminary data.</text>
</comment>
<evidence type="ECO:0000256" key="5">
    <source>
        <dbReference type="ARBA" id="ARBA00023014"/>
    </source>
</evidence>
<evidence type="ECO:0000256" key="3">
    <source>
        <dbReference type="ARBA" id="ARBA00023002"/>
    </source>
</evidence>